<dbReference type="Pfam" id="PF00391">
    <property type="entry name" value="PEP-utilizers"/>
    <property type="match status" value="1"/>
</dbReference>
<dbReference type="Gene3D" id="1.20.80.30">
    <property type="match status" value="1"/>
</dbReference>
<evidence type="ECO:0000256" key="5">
    <source>
        <dbReference type="ARBA" id="ARBA00020138"/>
    </source>
</evidence>
<keyword evidence="7" id="KW-0479">Metal-binding</keyword>
<feature type="domain" description="Pyruvate phosphate dikinase AMP/ATP-binding" evidence="14">
    <location>
        <begin position="310"/>
        <end position="369"/>
    </location>
</feature>
<dbReference type="Pfam" id="PF01326">
    <property type="entry name" value="PPDK_N"/>
    <property type="match status" value="3"/>
</dbReference>
<dbReference type="PANTHER" id="PTHR22931">
    <property type="entry name" value="PHOSPHOENOLPYRUVATE DIKINASE-RELATED"/>
    <property type="match status" value="1"/>
</dbReference>
<comment type="caution">
    <text evidence="16">The sequence shown here is derived from an EMBL/GenBank/DDBJ whole genome shotgun (WGS) entry which is preliminary data.</text>
</comment>
<protein>
    <recommendedName>
        <fullName evidence="5 12">Pyruvate, phosphate dikinase</fullName>
        <ecNumber evidence="4 12">2.7.9.1</ecNumber>
    </recommendedName>
</protein>
<keyword evidence="16" id="KW-0670">Pyruvate</keyword>
<comment type="cofactor">
    <cofactor evidence="1 12">
        <name>Mg(2+)</name>
        <dbReference type="ChEBI" id="CHEBI:18420"/>
    </cofactor>
</comment>
<reference evidence="16 17" key="1">
    <citation type="submission" date="2023-08" db="EMBL/GenBank/DDBJ databases">
        <title>Implementing the SeqCode for naming new Mesorhizobium species isolated from Vachellia karroo root nodules.</title>
        <authorList>
            <person name="Van Lill M."/>
        </authorList>
    </citation>
    <scope>NUCLEOTIDE SEQUENCE [LARGE SCALE GENOMIC DNA]</scope>
    <source>
        <strain evidence="16 17">MSK 1335</strain>
    </source>
</reference>
<dbReference type="InterPro" id="IPR040442">
    <property type="entry name" value="Pyrv_kinase-like_dom_sf"/>
</dbReference>
<dbReference type="InterPro" id="IPR036637">
    <property type="entry name" value="Phosphohistidine_dom_sf"/>
</dbReference>
<feature type="domain" description="PEP-utilising enzyme C-terminal" evidence="15">
    <location>
        <begin position="531"/>
        <end position="883"/>
    </location>
</feature>
<dbReference type="InterPro" id="IPR000121">
    <property type="entry name" value="PEP_util_C"/>
</dbReference>
<dbReference type="Gene3D" id="1.10.189.10">
    <property type="entry name" value="Pyruvate Phosphate Dikinase, domain 2"/>
    <property type="match status" value="1"/>
</dbReference>
<comment type="similarity">
    <text evidence="3 12">Belongs to the PEP-utilizing enzyme family.</text>
</comment>
<evidence type="ECO:0000256" key="4">
    <source>
        <dbReference type="ARBA" id="ARBA00011994"/>
    </source>
</evidence>
<evidence type="ECO:0000259" key="15">
    <source>
        <dbReference type="Pfam" id="PF02896"/>
    </source>
</evidence>
<dbReference type="PROSITE" id="PS00370">
    <property type="entry name" value="PEP_ENZYMES_PHOS_SITE"/>
    <property type="match status" value="1"/>
</dbReference>
<dbReference type="InterPro" id="IPR018274">
    <property type="entry name" value="PEP_util_AS"/>
</dbReference>
<dbReference type="SUPFAM" id="SSF56059">
    <property type="entry name" value="Glutathione synthetase ATP-binding domain-like"/>
    <property type="match status" value="1"/>
</dbReference>
<dbReference type="Proteomes" id="UP001276840">
    <property type="component" value="Unassembled WGS sequence"/>
</dbReference>
<dbReference type="SUPFAM" id="SSF51621">
    <property type="entry name" value="Phosphoenolpyruvate/pyruvate domain"/>
    <property type="match status" value="1"/>
</dbReference>
<dbReference type="InterPro" id="IPR013815">
    <property type="entry name" value="ATP_grasp_subdomain_1"/>
</dbReference>
<sequence>MTKWVYTFGDGAAEGRAGDRNLLGGKGANLAEMCSLGLPVPPGFTITTEVCNAYYANGRTYPGALEADVVSALDDIGRITGRRFGDPSKLLLVSVRSGARASMPGMMDTVLNLGLNDETVEALAADSGDARFAYDSYRRFIQMYSDVVMGLDHEVFEEILEDQKASLGHELDTELTAIEWQGVIALYKAKVEEELGKPFPQDPQEQLWGAIGAVFSSWMNNRAITYRRLHDIPESWGTAVNVQAMVFGNMGDTSATGVAFTRNPSTGDRQLYGEFLVNAQGEDVVAGIRTPQNITEAARIAAGSDKPSLQKLMPDAFQAFVDISDRLEKHYRDMQDLEFTIERGKLWMLQTRSGKRTAKAALKIAVEMAKDGLITKDEAVARIDAASLDQLLHPTIDPKAARDVIGMGLPASPGAATGEIVFSSGDAEDAKAQGRKAILVRIETSPEDIHGMHAAEGILTTRGGMTSHAAVVARGMGKPCVSGAGSLRVDYKAGTLLSMGQTFRKGDVITIDGGNGQVLKGAVAMLQPELSGDFAAIMEWADAARRMKVRTNAETPLDARMARSFGAEGIGLCRTEHMFFDGDRIVAMREMILADTEKDRRTALAKLLPMQRSDFLELFEIMAGLPVTIRLLDPPLHEFLPKTEAELAEVASAMNVSADKLRQRTDALHEFNPMLGHRGCRLAVSYPEIAEMQARAIFEAAVEAGREAGALVVPEIMVPLVGLVRELEYVKARIDAVAQSVMQETGTKIDYLTGTMIELPRAAIRAHVIAEAAEFFSFGTNDLTQTTFGISRDDAASFLETYRRKGIIEQDPFVSIDVDGVGELVRIAAEKGRATRPQIKLGICGEHGGDPASIRFCEEVGLDYVSCSPYRVPIARLAAAQAAVAAAKGGAKRA</sequence>
<keyword evidence="10" id="KW-0067">ATP-binding</keyword>
<dbReference type="NCBIfam" id="TIGR01828">
    <property type="entry name" value="pyru_phos_dikin"/>
    <property type="match status" value="1"/>
</dbReference>
<keyword evidence="17" id="KW-1185">Reference proteome</keyword>
<dbReference type="InterPro" id="IPR010121">
    <property type="entry name" value="Pyruvate_phosphate_dikinase"/>
</dbReference>
<dbReference type="RefSeq" id="WP_320232227.1">
    <property type="nucleotide sequence ID" value="NZ_JAVIJF010000005.1"/>
</dbReference>
<keyword evidence="6 16" id="KW-0808">Transferase</keyword>
<evidence type="ECO:0000256" key="8">
    <source>
        <dbReference type="ARBA" id="ARBA00022741"/>
    </source>
</evidence>
<dbReference type="InterPro" id="IPR002192">
    <property type="entry name" value="PPDK_AMP/ATP-bd"/>
</dbReference>
<feature type="domain" description="Pyruvate phosphate dikinase AMP/ATP-binding" evidence="14">
    <location>
        <begin position="63"/>
        <end position="295"/>
    </location>
</feature>
<dbReference type="Pfam" id="PF02896">
    <property type="entry name" value="PEP-utilizers_C"/>
    <property type="match status" value="1"/>
</dbReference>
<keyword evidence="8" id="KW-0547">Nucleotide-binding</keyword>
<evidence type="ECO:0000256" key="12">
    <source>
        <dbReference type="PIRNR" id="PIRNR000853"/>
    </source>
</evidence>
<evidence type="ECO:0000256" key="2">
    <source>
        <dbReference type="ARBA" id="ARBA00003144"/>
    </source>
</evidence>
<dbReference type="SUPFAM" id="SSF52009">
    <property type="entry name" value="Phosphohistidine domain"/>
    <property type="match status" value="1"/>
</dbReference>
<accession>A0ABU4ZGJ2</accession>
<dbReference type="PIRSF" id="PIRSF000853">
    <property type="entry name" value="PPDK"/>
    <property type="match status" value="1"/>
</dbReference>
<dbReference type="Gene3D" id="3.30.1490.20">
    <property type="entry name" value="ATP-grasp fold, A domain"/>
    <property type="match status" value="1"/>
</dbReference>
<keyword evidence="11" id="KW-0460">Magnesium</keyword>
<gene>
    <name evidence="16" type="primary">ppdK</name>
    <name evidence="16" type="ORF">RFM68_08220</name>
</gene>
<evidence type="ECO:0000313" key="16">
    <source>
        <dbReference type="EMBL" id="MDX8524489.1"/>
    </source>
</evidence>
<dbReference type="EMBL" id="JAVIJF010000005">
    <property type="protein sequence ID" value="MDX8524489.1"/>
    <property type="molecule type" value="Genomic_DNA"/>
</dbReference>
<dbReference type="EC" id="2.7.9.1" evidence="4 12"/>
<evidence type="ECO:0000256" key="10">
    <source>
        <dbReference type="ARBA" id="ARBA00022840"/>
    </source>
</evidence>
<dbReference type="InterPro" id="IPR008279">
    <property type="entry name" value="PEP-util_enz_mobile_dom"/>
</dbReference>
<dbReference type="InterPro" id="IPR015813">
    <property type="entry name" value="Pyrv/PenolPyrv_kinase-like_dom"/>
</dbReference>
<dbReference type="InterPro" id="IPR023151">
    <property type="entry name" value="PEP_util_CS"/>
</dbReference>
<evidence type="ECO:0000256" key="6">
    <source>
        <dbReference type="ARBA" id="ARBA00022679"/>
    </source>
</evidence>
<comment type="catalytic activity">
    <reaction evidence="12">
        <text>pyruvate + phosphate + ATP = phosphoenolpyruvate + AMP + diphosphate + H(+)</text>
        <dbReference type="Rhea" id="RHEA:10756"/>
        <dbReference type="ChEBI" id="CHEBI:15361"/>
        <dbReference type="ChEBI" id="CHEBI:15378"/>
        <dbReference type="ChEBI" id="CHEBI:30616"/>
        <dbReference type="ChEBI" id="CHEBI:33019"/>
        <dbReference type="ChEBI" id="CHEBI:43474"/>
        <dbReference type="ChEBI" id="CHEBI:58702"/>
        <dbReference type="ChEBI" id="CHEBI:456215"/>
        <dbReference type="EC" id="2.7.9.1"/>
    </reaction>
</comment>
<keyword evidence="9" id="KW-0418">Kinase</keyword>
<evidence type="ECO:0000256" key="1">
    <source>
        <dbReference type="ARBA" id="ARBA00001946"/>
    </source>
</evidence>
<dbReference type="GO" id="GO:0050242">
    <property type="term" value="F:pyruvate, phosphate dikinase activity"/>
    <property type="evidence" value="ECO:0007669"/>
    <property type="project" value="UniProtKB-EC"/>
</dbReference>
<dbReference type="PROSITE" id="PS00742">
    <property type="entry name" value="PEP_ENZYMES_2"/>
    <property type="match status" value="1"/>
</dbReference>
<dbReference type="Gene3D" id="3.50.30.10">
    <property type="entry name" value="Phosphohistidine domain"/>
    <property type="match status" value="1"/>
</dbReference>
<dbReference type="NCBIfam" id="NF004531">
    <property type="entry name" value="PRK05878.1"/>
    <property type="match status" value="1"/>
</dbReference>
<evidence type="ECO:0000256" key="11">
    <source>
        <dbReference type="ARBA" id="ARBA00022842"/>
    </source>
</evidence>
<evidence type="ECO:0000256" key="9">
    <source>
        <dbReference type="ARBA" id="ARBA00022777"/>
    </source>
</evidence>
<feature type="domain" description="PEP-utilising enzyme mobile" evidence="13">
    <location>
        <begin position="436"/>
        <end position="516"/>
    </location>
</feature>
<evidence type="ECO:0000256" key="3">
    <source>
        <dbReference type="ARBA" id="ARBA00007837"/>
    </source>
</evidence>
<dbReference type="Gene3D" id="3.20.20.60">
    <property type="entry name" value="Phosphoenolpyruvate-binding domains"/>
    <property type="match status" value="1"/>
</dbReference>
<organism evidence="16 17">
    <name type="scientific">Mesorhizobium montanum</name>
    <dbReference type="NCBI Taxonomy" id="3072323"/>
    <lineage>
        <taxon>Bacteria</taxon>
        <taxon>Pseudomonadati</taxon>
        <taxon>Pseudomonadota</taxon>
        <taxon>Alphaproteobacteria</taxon>
        <taxon>Hyphomicrobiales</taxon>
        <taxon>Phyllobacteriaceae</taxon>
        <taxon>Mesorhizobium</taxon>
    </lineage>
</organism>
<evidence type="ECO:0000259" key="14">
    <source>
        <dbReference type="Pfam" id="PF01326"/>
    </source>
</evidence>
<feature type="domain" description="Pyruvate phosphate dikinase AMP/ATP-binding" evidence="14">
    <location>
        <begin position="21"/>
        <end position="57"/>
    </location>
</feature>
<name>A0ABU4ZGJ2_9HYPH</name>
<evidence type="ECO:0000256" key="7">
    <source>
        <dbReference type="ARBA" id="ARBA00022723"/>
    </source>
</evidence>
<proteinExistence type="inferred from homology"/>
<evidence type="ECO:0000259" key="13">
    <source>
        <dbReference type="Pfam" id="PF00391"/>
    </source>
</evidence>
<comment type="function">
    <text evidence="2">Catalyzes the reversible phosphorylation of pyruvate and phosphate.</text>
</comment>
<dbReference type="Gene3D" id="3.30.470.20">
    <property type="entry name" value="ATP-grasp fold, B domain"/>
    <property type="match status" value="1"/>
</dbReference>
<dbReference type="PANTHER" id="PTHR22931:SF9">
    <property type="entry name" value="PYRUVATE, PHOSPHATE DIKINASE 1, CHLOROPLASTIC"/>
    <property type="match status" value="1"/>
</dbReference>
<evidence type="ECO:0000313" key="17">
    <source>
        <dbReference type="Proteomes" id="UP001276840"/>
    </source>
</evidence>